<dbReference type="Proteomes" id="UP001596203">
    <property type="component" value="Unassembled WGS sequence"/>
</dbReference>
<reference evidence="2" key="1">
    <citation type="journal article" date="2019" name="Int. J. Syst. Evol. Microbiol.">
        <title>The Global Catalogue of Microorganisms (GCM) 10K type strain sequencing project: providing services to taxonomists for standard genome sequencing and annotation.</title>
        <authorList>
            <consortium name="The Broad Institute Genomics Platform"/>
            <consortium name="The Broad Institute Genome Sequencing Center for Infectious Disease"/>
            <person name="Wu L."/>
            <person name="Ma J."/>
        </authorList>
    </citation>
    <scope>NUCLEOTIDE SEQUENCE [LARGE SCALE GENOMIC DNA]</scope>
    <source>
        <strain evidence="2">ZS-35-S2</strain>
    </source>
</reference>
<sequence>MPTLERCRYVAERTAVKTRWRLTVDTAEKNALTSYANSCSNVTVTVTHAF</sequence>
<proteinExistence type="predicted"/>
<organism evidence="1 2">
    <name type="scientific">Plantactinospora solaniradicis</name>
    <dbReference type="NCBI Taxonomy" id="1723736"/>
    <lineage>
        <taxon>Bacteria</taxon>
        <taxon>Bacillati</taxon>
        <taxon>Actinomycetota</taxon>
        <taxon>Actinomycetes</taxon>
        <taxon>Micromonosporales</taxon>
        <taxon>Micromonosporaceae</taxon>
        <taxon>Plantactinospora</taxon>
    </lineage>
</organism>
<accession>A0ABW1KGE0</accession>
<comment type="caution">
    <text evidence="1">The sequence shown here is derived from an EMBL/GenBank/DDBJ whole genome shotgun (WGS) entry which is preliminary data.</text>
</comment>
<protein>
    <submittedName>
        <fullName evidence="1">Uncharacterized protein</fullName>
    </submittedName>
</protein>
<keyword evidence="2" id="KW-1185">Reference proteome</keyword>
<evidence type="ECO:0000313" key="2">
    <source>
        <dbReference type="Proteomes" id="UP001596203"/>
    </source>
</evidence>
<dbReference type="EMBL" id="JBHSPR010000021">
    <property type="protein sequence ID" value="MFC6019893.1"/>
    <property type="molecule type" value="Genomic_DNA"/>
</dbReference>
<gene>
    <name evidence="1" type="ORF">ACFP2T_27300</name>
</gene>
<name>A0ABW1KGE0_9ACTN</name>
<evidence type="ECO:0000313" key="1">
    <source>
        <dbReference type="EMBL" id="MFC6019893.1"/>
    </source>
</evidence>
<dbReference type="RefSeq" id="WP_377426371.1">
    <property type="nucleotide sequence ID" value="NZ_JBHSPR010000021.1"/>
</dbReference>